<dbReference type="Proteomes" id="UP000252167">
    <property type="component" value="Unassembled WGS sequence"/>
</dbReference>
<gene>
    <name evidence="1" type="ORF">C1H84_16235</name>
</gene>
<dbReference type="EMBL" id="POAF01000009">
    <property type="protein sequence ID" value="RBL99232.1"/>
    <property type="molecule type" value="Genomic_DNA"/>
</dbReference>
<evidence type="ECO:0000313" key="1">
    <source>
        <dbReference type="EMBL" id="RBL99232.1"/>
    </source>
</evidence>
<proteinExistence type="predicted"/>
<reference evidence="1 2" key="1">
    <citation type="submission" date="2018-01" db="EMBL/GenBank/DDBJ databases">
        <title>Glutamicibacter soli strain NHPC-3 Whole genome sequence and assembly.</title>
        <authorList>
            <person name="Choudhury P."/>
            <person name="Gupta D."/>
            <person name="Sengupta K."/>
            <person name="Jawed A."/>
            <person name="Sultana N."/>
            <person name="Saha P."/>
        </authorList>
    </citation>
    <scope>NUCLEOTIDE SEQUENCE [LARGE SCALE GENOMIC DNA]</scope>
    <source>
        <strain evidence="1 2">NHPC-3</strain>
    </source>
</reference>
<comment type="caution">
    <text evidence="1">The sequence shown here is derived from an EMBL/GenBank/DDBJ whole genome shotgun (WGS) entry which is preliminary data.</text>
</comment>
<evidence type="ECO:0000313" key="2">
    <source>
        <dbReference type="Proteomes" id="UP000252167"/>
    </source>
</evidence>
<accession>A0A365YB35</accession>
<name>A0A365YB35_9MICC</name>
<dbReference type="AlphaFoldDB" id="A0A365YB35"/>
<protein>
    <recommendedName>
        <fullName evidence="3">HNH endonuclease</fullName>
    </recommendedName>
</protein>
<keyword evidence="2" id="KW-1185">Reference proteome</keyword>
<sequence>MTEPSELILAVALKYDDGDNEGRRLAEAAVQRLAWRKRHSGKECSRCREVKPVAEFTTDSRKPDGLDRRCNGCKAQAARQQRTG</sequence>
<evidence type="ECO:0008006" key="3">
    <source>
        <dbReference type="Google" id="ProtNLM"/>
    </source>
</evidence>
<dbReference type="RefSeq" id="WP_113607984.1">
    <property type="nucleotide sequence ID" value="NZ_POAF01000009.1"/>
</dbReference>
<organism evidence="1 2">
    <name type="scientific">Glutamicibacter soli</name>
    <dbReference type="NCBI Taxonomy" id="453836"/>
    <lineage>
        <taxon>Bacteria</taxon>
        <taxon>Bacillati</taxon>
        <taxon>Actinomycetota</taxon>
        <taxon>Actinomycetes</taxon>
        <taxon>Micrococcales</taxon>
        <taxon>Micrococcaceae</taxon>
        <taxon>Glutamicibacter</taxon>
    </lineage>
</organism>